<dbReference type="Proteomes" id="UP000270094">
    <property type="component" value="Unassembled WGS sequence"/>
</dbReference>
<dbReference type="Pfam" id="PF00450">
    <property type="entry name" value="Peptidase_S10"/>
    <property type="match status" value="1"/>
</dbReference>
<dbReference type="Gene3D" id="3.40.50.1820">
    <property type="entry name" value="alpha/beta hydrolase"/>
    <property type="match status" value="1"/>
</dbReference>
<dbReference type="EMBL" id="UYYB01034643">
    <property type="protein sequence ID" value="VDM74197.1"/>
    <property type="molecule type" value="Genomic_DNA"/>
</dbReference>
<name>A0A3P7JDR4_STRVU</name>
<dbReference type="InterPro" id="IPR029058">
    <property type="entry name" value="AB_hydrolase_fold"/>
</dbReference>
<dbReference type="AlphaFoldDB" id="A0A3P7JDR4"/>
<comment type="similarity">
    <text evidence="1">Belongs to the peptidase S10 family.</text>
</comment>
<sequence length="161" mass="18048">MSILFYNGDLDTQNNFLSAQNFVRNLAASQGLSVIREDTWRANYYRGIYADTDGGLRTLYDGNLHVISIRGAGQSAALTRPAQTLQVVRNFVRGLSYDNCLSALNLGAAPLLPDYSQQLNPDTSRMEADRIVNLPGLTFETNFNQYSGYLRGSDTHMLHYW</sequence>
<evidence type="ECO:0000313" key="2">
    <source>
        <dbReference type="EMBL" id="VDM74197.1"/>
    </source>
</evidence>
<organism evidence="2 3">
    <name type="scientific">Strongylus vulgaris</name>
    <name type="common">Blood worm</name>
    <dbReference type="NCBI Taxonomy" id="40348"/>
    <lineage>
        <taxon>Eukaryota</taxon>
        <taxon>Metazoa</taxon>
        <taxon>Ecdysozoa</taxon>
        <taxon>Nematoda</taxon>
        <taxon>Chromadorea</taxon>
        <taxon>Rhabditida</taxon>
        <taxon>Rhabditina</taxon>
        <taxon>Rhabditomorpha</taxon>
        <taxon>Strongyloidea</taxon>
        <taxon>Strongylidae</taxon>
        <taxon>Strongylus</taxon>
    </lineage>
</organism>
<dbReference type="GO" id="GO:0006508">
    <property type="term" value="P:proteolysis"/>
    <property type="evidence" value="ECO:0007669"/>
    <property type="project" value="InterPro"/>
</dbReference>
<dbReference type="GO" id="GO:0004185">
    <property type="term" value="F:serine-type carboxypeptidase activity"/>
    <property type="evidence" value="ECO:0007669"/>
    <property type="project" value="InterPro"/>
</dbReference>
<protein>
    <submittedName>
        <fullName evidence="2">Uncharacterized protein</fullName>
    </submittedName>
</protein>
<reference evidence="2 3" key="1">
    <citation type="submission" date="2018-11" db="EMBL/GenBank/DDBJ databases">
        <authorList>
            <consortium name="Pathogen Informatics"/>
        </authorList>
    </citation>
    <scope>NUCLEOTIDE SEQUENCE [LARGE SCALE GENOMIC DNA]</scope>
</reference>
<accession>A0A3P7JDR4</accession>
<evidence type="ECO:0000313" key="3">
    <source>
        <dbReference type="Proteomes" id="UP000270094"/>
    </source>
</evidence>
<gene>
    <name evidence="2" type="ORF">SVUK_LOCUS9195</name>
</gene>
<dbReference type="SUPFAM" id="SSF53474">
    <property type="entry name" value="alpha/beta-Hydrolases"/>
    <property type="match status" value="1"/>
</dbReference>
<evidence type="ECO:0000256" key="1">
    <source>
        <dbReference type="ARBA" id="ARBA00009431"/>
    </source>
</evidence>
<dbReference type="OrthoDB" id="443318at2759"/>
<keyword evidence="3" id="KW-1185">Reference proteome</keyword>
<dbReference type="InterPro" id="IPR001563">
    <property type="entry name" value="Peptidase_S10"/>
</dbReference>
<proteinExistence type="inferred from homology"/>
<dbReference type="Gene3D" id="3.40.50.11320">
    <property type="match status" value="1"/>
</dbReference>